<evidence type="ECO:0000256" key="2">
    <source>
        <dbReference type="ARBA" id="ARBA00007681"/>
    </source>
</evidence>
<evidence type="ECO:0000256" key="4">
    <source>
        <dbReference type="ARBA" id="ARBA00022781"/>
    </source>
</evidence>
<dbReference type="Gene3D" id="1.10.287.80">
    <property type="entry name" value="ATP synthase, gamma subunit, helix hairpin domain"/>
    <property type="match status" value="1"/>
</dbReference>
<comment type="subcellular location">
    <subcellularLocation>
        <location evidence="1">Membrane</location>
        <topology evidence="1">Peripheral membrane protein</topology>
    </subcellularLocation>
</comment>
<dbReference type="NCBIfam" id="TIGR01146">
    <property type="entry name" value="ATPsyn_F1gamma"/>
    <property type="match status" value="1"/>
</dbReference>
<keyword evidence="3" id="KW-0813">Transport</keyword>
<dbReference type="InterPro" id="IPR023632">
    <property type="entry name" value="ATP_synth_F1_gsu_CS"/>
</dbReference>
<evidence type="ECO:0000256" key="3">
    <source>
        <dbReference type="ARBA" id="ARBA00022448"/>
    </source>
</evidence>
<accession>A0A381SSV8</accession>
<evidence type="ECO:0000256" key="5">
    <source>
        <dbReference type="ARBA" id="ARBA00023065"/>
    </source>
</evidence>
<protein>
    <recommendedName>
        <fullName evidence="10">ATP synthase F1 subunit gamma</fullName>
    </recommendedName>
</protein>
<dbReference type="EMBL" id="UINC01003467">
    <property type="protein sequence ID" value="SVA06569.1"/>
    <property type="molecule type" value="Genomic_DNA"/>
</dbReference>
<dbReference type="Pfam" id="PF00231">
    <property type="entry name" value="ATP-synt"/>
    <property type="match status" value="1"/>
</dbReference>
<proteinExistence type="inferred from homology"/>
<dbReference type="Gene3D" id="3.40.1380.10">
    <property type="match status" value="1"/>
</dbReference>
<dbReference type="PANTHER" id="PTHR11693:SF22">
    <property type="entry name" value="ATP SYNTHASE SUBUNIT GAMMA, MITOCHONDRIAL"/>
    <property type="match status" value="1"/>
</dbReference>
<dbReference type="GO" id="GO:0045259">
    <property type="term" value="C:proton-transporting ATP synthase complex"/>
    <property type="evidence" value="ECO:0007669"/>
    <property type="project" value="UniProtKB-KW"/>
</dbReference>
<keyword evidence="4" id="KW-0375">Hydrogen ion transport</keyword>
<keyword evidence="7" id="KW-0139">CF(1)</keyword>
<organism evidence="9">
    <name type="scientific">marine metagenome</name>
    <dbReference type="NCBI Taxonomy" id="408172"/>
    <lineage>
        <taxon>unclassified sequences</taxon>
        <taxon>metagenomes</taxon>
        <taxon>ecological metagenomes</taxon>
    </lineage>
</organism>
<sequence>VKSTQQITKAMKAIAASRLGKAQGQILGARPFAQQIQRVLSGLATQVDTATHPLLAQRNPDAPVRPTLVVVVTADKGLCGGFNSNIIKEARGVIAGCGAAGASLGLVGRKGRDFFRKRGFEVRFEEVDVFSQLKYSHAQAIGHAAIEAFIAGEVDSVQLVYNEFKSVLQQRVVVDQVLPIKPVQNEPASSDERLPDYLYEPDPASIFDKLIPQYVDVQFYRALLESAAAEHAARLTAMEAASNNATEMIEDLTLYMNKVRQATITGEIIEIVSGAEAI</sequence>
<keyword evidence="6" id="KW-0472">Membrane</keyword>
<evidence type="ECO:0008006" key="10">
    <source>
        <dbReference type="Google" id="ProtNLM"/>
    </source>
</evidence>
<dbReference type="InterPro" id="IPR000131">
    <property type="entry name" value="ATP_synth_F1_gsu"/>
</dbReference>
<dbReference type="HAMAP" id="MF_00815">
    <property type="entry name" value="ATP_synth_gamma_bact"/>
    <property type="match status" value="1"/>
</dbReference>
<dbReference type="CDD" id="cd12151">
    <property type="entry name" value="F1-ATPase_gamma"/>
    <property type="match status" value="1"/>
</dbReference>
<keyword evidence="5" id="KW-0406">Ion transport</keyword>
<evidence type="ECO:0000256" key="7">
    <source>
        <dbReference type="ARBA" id="ARBA00023196"/>
    </source>
</evidence>
<dbReference type="GO" id="GO:0046933">
    <property type="term" value="F:proton-transporting ATP synthase activity, rotational mechanism"/>
    <property type="evidence" value="ECO:0007669"/>
    <property type="project" value="InterPro"/>
</dbReference>
<feature type="non-terminal residue" evidence="9">
    <location>
        <position position="1"/>
    </location>
</feature>
<evidence type="ECO:0000256" key="6">
    <source>
        <dbReference type="ARBA" id="ARBA00023136"/>
    </source>
</evidence>
<keyword evidence="8" id="KW-0066">ATP synthesis</keyword>
<dbReference type="InterPro" id="IPR035968">
    <property type="entry name" value="ATP_synth_F1_ATPase_gsu"/>
</dbReference>
<dbReference type="PANTHER" id="PTHR11693">
    <property type="entry name" value="ATP SYNTHASE GAMMA CHAIN"/>
    <property type="match status" value="1"/>
</dbReference>
<evidence type="ECO:0000256" key="8">
    <source>
        <dbReference type="ARBA" id="ARBA00023310"/>
    </source>
</evidence>
<gene>
    <name evidence="9" type="ORF">METZ01_LOCUS59423</name>
</gene>
<comment type="similarity">
    <text evidence="2">Belongs to the ATPase gamma chain family.</text>
</comment>
<dbReference type="SUPFAM" id="SSF52943">
    <property type="entry name" value="ATP synthase (F1-ATPase), gamma subunit"/>
    <property type="match status" value="1"/>
</dbReference>
<dbReference type="AlphaFoldDB" id="A0A381SSV8"/>
<evidence type="ECO:0000256" key="1">
    <source>
        <dbReference type="ARBA" id="ARBA00004170"/>
    </source>
</evidence>
<name>A0A381SSV8_9ZZZZ</name>
<reference evidence="9" key="1">
    <citation type="submission" date="2018-05" db="EMBL/GenBank/DDBJ databases">
        <authorList>
            <person name="Lanie J.A."/>
            <person name="Ng W.-L."/>
            <person name="Kazmierczak K.M."/>
            <person name="Andrzejewski T.M."/>
            <person name="Davidsen T.M."/>
            <person name="Wayne K.J."/>
            <person name="Tettelin H."/>
            <person name="Glass J.I."/>
            <person name="Rusch D."/>
            <person name="Podicherti R."/>
            <person name="Tsui H.-C.T."/>
            <person name="Winkler M.E."/>
        </authorList>
    </citation>
    <scope>NUCLEOTIDE SEQUENCE</scope>
</reference>
<evidence type="ECO:0000313" key="9">
    <source>
        <dbReference type="EMBL" id="SVA06569.1"/>
    </source>
</evidence>
<dbReference type="PROSITE" id="PS00153">
    <property type="entry name" value="ATPASE_GAMMA"/>
    <property type="match status" value="1"/>
</dbReference>
<dbReference type="PRINTS" id="PR00126">
    <property type="entry name" value="ATPASEGAMMA"/>
</dbReference>